<evidence type="ECO:0000256" key="1">
    <source>
        <dbReference type="ARBA" id="ARBA00006484"/>
    </source>
</evidence>
<evidence type="ECO:0000256" key="3">
    <source>
        <dbReference type="ARBA" id="ARBA00023002"/>
    </source>
</evidence>
<dbReference type="GO" id="GO:0016616">
    <property type="term" value="F:oxidoreductase activity, acting on the CH-OH group of donors, NAD or NADP as acceptor"/>
    <property type="evidence" value="ECO:0007669"/>
    <property type="project" value="InterPro"/>
</dbReference>
<name>A0A2T0M9M2_9FLAO</name>
<dbReference type="Pfam" id="PF00106">
    <property type="entry name" value="adh_short"/>
    <property type="match status" value="1"/>
</dbReference>
<evidence type="ECO:0000256" key="4">
    <source>
        <dbReference type="RuleBase" id="RU000363"/>
    </source>
</evidence>
<organism evidence="5 6">
    <name type="scientific">Flagellimonas meridianipacifica</name>
    <dbReference type="NCBI Taxonomy" id="1080225"/>
    <lineage>
        <taxon>Bacteria</taxon>
        <taxon>Pseudomonadati</taxon>
        <taxon>Bacteroidota</taxon>
        <taxon>Flavobacteriia</taxon>
        <taxon>Flavobacteriales</taxon>
        <taxon>Flavobacteriaceae</taxon>
        <taxon>Flagellimonas</taxon>
    </lineage>
</organism>
<protein>
    <submittedName>
        <fullName evidence="5">NAD(P)-dependent dehydrogenase (Short-subunit alcohol dehydrogenase family)</fullName>
    </submittedName>
</protein>
<dbReference type="PRINTS" id="PR00080">
    <property type="entry name" value="SDRFAMILY"/>
</dbReference>
<accession>A0A2T0M9M2</accession>
<keyword evidence="3" id="KW-0560">Oxidoreductase</keyword>
<dbReference type="PANTHER" id="PTHR43490:SF99">
    <property type="entry name" value="SHORT-CHAIN DEHYDROGENASE_REDUCTASE"/>
    <property type="match status" value="1"/>
</dbReference>
<dbReference type="Proteomes" id="UP000237640">
    <property type="component" value="Unassembled WGS sequence"/>
</dbReference>
<evidence type="ECO:0000313" key="6">
    <source>
        <dbReference type="Proteomes" id="UP000237640"/>
    </source>
</evidence>
<dbReference type="InterPro" id="IPR045313">
    <property type="entry name" value="CBR1-like"/>
</dbReference>
<comment type="caution">
    <text evidence="5">The sequence shown here is derived from an EMBL/GenBank/DDBJ whole genome shotgun (WGS) entry which is preliminary data.</text>
</comment>
<dbReference type="EMBL" id="PVYX01000002">
    <property type="protein sequence ID" value="PRX54173.1"/>
    <property type="molecule type" value="Genomic_DNA"/>
</dbReference>
<evidence type="ECO:0000256" key="2">
    <source>
        <dbReference type="ARBA" id="ARBA00022857"/>
    </source>
</evidence>
<evidence type="ECO:0000313" key="5">
    <source>
        <dbReference type="EMBL" id="PRX54173.1"/>
    </source>
</evidence>
<dbReference type="InterPro" id="IPR036291">
    <property type="entry name" value="NAD(P)-bd_dom_sf"/>
</dbReference>
<reference evidence="5 6" key="1">
    <citation type="submission" date="2018-03" db="EMBL/GenBank/DDBJ databases">
        <title>Genomic Encyclopedia of Archaeal and Bacterial Type Strains, Phase II (KMG-II): from individual species to whole genera.</title>
        <authorList>
            <person name="Goeker M."/>
        </authorList>
    </citation>
    <scope>NUCLEOTIDE SEQUENCE [LARGE SCALE GENOMIC DNA]</scope>
    <source>
        <strain evidence="5 6">DSM 25027</strain>
    </source>
</reference>
<dbReference type="RefSeq" id="WP_106145475.1">
    <property type="nucleotide sequence ID" value="NZ_PVYX01000002.1"/>
</dbReference>
<comment type="similarity">
    <text evidence="1 4">Belongs to the short-chain dehydrogenases/reductases (SDR) family.</text>
</comment>
<proteinExistence type="inferred from homology"/>
<dbReference type="OrthoDB" id="5786478at2"/>
<dbReference type="GO" id="GO:0016020">
    <property type="term" value="C:membrane"/>
    <property type="evidence" value="ECO:0007669"/>
    <property type="project" value="TreeGrafter"/>
</dbReference>
<dbReference type="PANTHER" id="PTHR43490">
    <property type="entry name" value="(+)-NEOMENTHOL DEHYDROGENASE"/>
    <property type="match status" value="1"/>
</dbReference>
<dbReference type="AlphaFoldDB" id="A0A2T0M9M2"/>
<gene>
    <name evidence="5" type="ORF">CLV81_2570</name>
</gene>
<keyword evidence="6" id="KW-1185">Reference proteome</keyword>
<dbReference type="InterPro" id="IPR002347">
    <property type="entry name" value="SDR_fam"/>
</dbReference>
<keyword evidence="2" id="KW-0521">NADP</keyword>
<dbReference type="SUPFAM" id="SSF51735">
    <property type="entry name" value="NAD(P)-binding Rossmann-fold domains"/>
    <property type="match status" value="1"/>
</dbReference>
<dbReference type="CDD" id="cd05324">
    <property type="entry name" value="carb_red_PTCR-like_SDR_c"/>
    <property type="match status" value="1"/>
</dbReference>
<dbReference type="Gene3D" id="3.40.50.720">
    <property type="entry name" value="NAD(P)-binding Rossmann-like Domain"/>
    <property type="match status" value="1"/>
</dbReference>
<sequence>MNKIALVTGANRGIGFAVAEGLLKEGITVIVTSRKEKDGKVAVERLSTFGDVIYHQLDVTDVSSIKSVFDFIKTKYGKLDILINNAGINYDTWQNVQNADLDEVRKTLETNTIGPWQTIQILLPILKKSQAARIVNVSSGSGSLSSQTGNTPGYSLSKLGLNGITLQFANSLRSQGILVNSVCPGWVRTDMGGSGATRSPEKGAETIIWASLLDSNGPTGKFLRDKRIIEW</sequence>
<dbReference type="PRINTS" id="PR00081">
    <property type="entry name" value="GDHRDH"/>
</dbReference>